<dbReference type="EMBL" id="WNLP01000004">
    <property type="protein sequence ID" value="MUH59723.1"/>
    <property type="molecule type" value="Genomic_DNA"/>
</dbReference>
<dbReference type="InterPro" id="IPR036465">
    <property type="entry name" value="vWFA_dom_sf"/>
</dbReference>
<dbReference type="InterPro" id="IPR002035">
    <property type="entry name" value="VWF_A"/>
</dbReference>
<dbReference type="PROSITE" id="PS50234">
    <property type="entry name" value="VWFA"/>
    <property type="match status" value="1"/>
</dbReference>
<dbReference type="Proteomes" id="UP000487882">
    <property type="component" value="Unassembled WGS sequence"/>
</dbReference>
<name>A0A7K1J4Y5_9BIFI</name>
<dbReference type="Gene3D" id="3.40.50.410">
    <property type="entry name" value="von Willebrand factor, type A domain"/>
    <property type="match status" value="1"/>
</dbReference>
<dbReference type="RefSeq" id="WP_155588734.1">
    <property type="nucleotide sequence ID" value="NZ_WNLP01000004.1"/>
</dbReference>
<reference evidence="3 4" key="1">
    <citation type="submission" date="2019-09" db="EMBL/GenBank/DDBJ databases">
        <title>Bifidobacterium canis sp. nov., isolated from the digestive tract of German Shepherd dog puppy.</title>
        <authorList>
            <person name="Bunesova V."/>
        </authorList>
    </citation>
    <scope>NUCLEOTIDE SEQUENCE [LARGE SCALE GENOMIC DNA]</scope>
    <source>
        <strain evidence="3 4">GSD1FS</strain>
    </source>
</reference>
<feature type="transmembrane region" description="Helical" evidence="1">
    <location>
        <begin position="12"/>
        <end position="32"/>
    </location>
</feature>
<dbReference type="AlphaFoldDB" id="A0A7K1J4Y5"/>
<evidence type="ECO:0000313" key="4">
    <source>
        <dbReference type="Proteomes" id="UP000487882"/>
    </source>
</evidence>
<gene>
    <name evidence="3" type="ORF">GSD1FS_1064</name>
</gene>
<keyword evidence="4" id="KW-1185">Reference proteome</keyword>
<evidence type="ECO:0000259" key="2">
    <source>
        <dbReference type="PROSITE" id="PS50234"/>
    </source>
</evidence>
<feature type="domain" description="VWFA" evidence="2">
    <location>
        <begin position="80"/>
        <end position="267"/>
    </location>
</feature>
<evidence type="ECO:0000256" key="1">
    <source>
        <dbReference type="SAM" id="Phobius"/>
    </source>
</evidence>
<protein>
    <recommendedName>
        <fullName evidence="2">VWFA domain-containing protein</fullName>
    </recommendedName>
</protein>
<evidence type="ECO:0000313" key="3">
    <source>
        <dbReference type="EMBL" id="MUH59723.1"/>
    </source>
</evidence>
<dbReference type="Pfam" id="PF13519">
    <property type="entry name" value="VWA_2"/>
    <property type="match status" value="1"/>
</dbReference>
<dbReference type="SUPFAM" id="SSF53300">
    <property type="entry name" value="vWA-like"/>
    <property type="match status" value="1"/>
</dbReference>
<feature type="transmembrane region" description="Helical" evidence="1">
    <location>
        <begin position="307"/>
        <end position="329"/>
    </location>
</feature>
<keyword evidence="1" id="KW-0812">Transmembrane</keyword>
<keyword evidence="1" id="KW-1133">Transmembrane helix</keyword>
<keyword evidence="1" id="KW-0472">Membrane</keyword>
<organism evidence="3 4">
    <name type="scientific">Bifidobacterium canis</name>
    <dbReference type="NCBI Taxonomy" id="2610880"/>
    <lineage>
        <taxon>Bacteria</taxon>
        <taxon>Bacillati</taxon>
        <taxon>Actinomycetota</taxon>
        <taxon>Actinomycetes</taxon>
        <taxon>Bifidobacteriales</taxon>
        <taxon>Bifidobacteriaceae</taxon>
        <taxon>Bifidobacterium</taxon>
    </lineage>
</organism>
<accession>A0A7K1J4Y5</accession>
<sequence>MNGVSFVPALGWIAGSVIAVLMVAFAVVGIVLHVRRGADGSDETLGSCIRRTAICLVVALMALTPSVVTKTTSRVTSATDVVIVSDITGSMGVEDAHYGSEQQISRLDAAKLAITDIVNAYPNSSFAALSTGASAAVDVPLTPDTGAVRNWADSLHTENSSNSAGSSLDVVIDPLLRTLKSIRDAHPDDRIVLYMVTDGEQTVSNTRRTFSSLRHYINDACVIGVGSTTGGKVPSSTAGQWVIDPSTGQPGVSIMDEGQIKALADELGGTALITSSTSTVANAQITKQAQQWRESDTQKERTRVNPVVWPLAILLVVLLAWEAGAWVAMSRRLL</sequence>
<comment type="caution">
    <text evidence="3">The sequence shown here is derived from an EMBL/GenBank/DDBJ whole genome shotgun (WGS) entry which is preliminary data.</text>
</comment>
<proteinExistence type="predicted"/>